<reference evidence="2" key="1">
    <citation type="journal article" date="2019" name="Int. J. Syst. Evol. Microbiol.">
        <title>The Global Catalogue of Microorganisms (GCM) 10K type strain sequencing project: providing services to taxonomists for standard genome sequencing and annotation.</title>
        <authorList>
            <consortium name="The Broad Institute Genomics Platform"/>
            <consortium name="The Broad Institute Genome Sequencing Center for Infectious Disease"/>
            <person name="Wu L."/>
            <person name="Ma J."/>
        </authorList>
    </citation>
    <scope>NUCLEOTIDE SEQUENCE [LARGE SCALE GENOMIC DNA]</scope>
    <source>
        <strain evidence="2">JCM 16925</strain>
    </source>
</reference>
<protein>
    <submittedName>
        <fullName evidence="1">Uncharacterized protein</fullName>
    </submittedName>
</protein>
<evidence type="ECO:0000313" key="2">
    <source>
        <dbReference type="Proteomes" id="UP001499984"/>
    </source>
</evidence>
<proteinExistence type="predicted"/>
<dbReference type="Proteomes" id="UP001499984">
    <property type="component" value="Unassembled WGS sequence"/>
</dbReference>
<keyword evidence="2" id="KW-1185">Reference proteome</keyword>
<gene>
    <name evidence="1" type="ORF">GCM10022233_23520</name>
</gene>
<accession>A0ABP7USY6</accession>
<evidence type="ECO:0000313" key="1">
    <source>
        <dbReference type="EMBL" id="GAA4052026.1"/>
    </source>
</evidence>
<comment type="caution">
    <text evidence="1">The sequence shown here is derived from an EMBL/GenBank/DDBJ whole genome shotgun (WGS) entry which is preliminary data.</text>
</comment>
<name>A0ABP7USY6_9ACTN</name>
<sequence>MRLRQSNYDPASAIRLCRLKVLSLESLGLLQAIAGLTSGGTASGVGPVGSVLPAIPRTTWHGTSSSVVALQDQAQRSCGT</sequence>
<dbReference type="EMBL" id="BAAAZY010000008">
    <property type="protein sequence ID" value="GAA4052026.1"/>
    <property type="molecule type" value="Genomic_DNA"/>
</dbReference>
<organism evidence="1 2">
    <name type="scientific">Streptomyces shaanxiensis</name>
    <dbReference type="NCBI Taxonomy" id="653357"/>
    <lineage>
        <taxon>Bacteria</taxon>
        <taxon>Bacillati</taxon>
        <taxon>Actinomycetota</taxon>
        <taxon>Actinomycetes</taxon>
        <taxon>Kitasatosporales</taxon>
        <taxon>Streptomycetaceae</taxon>
        <taxon>Streptomyces</taxon>
    </lineage>
</organism>